<dbReference type="SMART" id="SM00530">
    <property type="entry name" value="HTH_XRE"/>
    <property type="match status" value="1"/>
</dbReference>
<name>A0A6G8ARJ6_9ENTE</name>
<dbReference type="EMBL" id="CP049887">
    <property type="protein sequence ID" value="QIL47562.1"/>
    <property type="molecule type" value="Genomic_DNA"/>
</dbReference>
<dbReference type="Proteomes" id="UP000501747">
    <property type="component" value="Chromosome"/>
</dbReference>
<reference evidence="2 3" key="1">
    <citation type="submission" date="2020-03" db="EMBL/GenBank/DDBJ databases">
        <title>Vagococcus sp. nov., isolated from beetles.</title>
        <authorList>
            <person name="Hyun D.-W."/>
            <person name="Bae J.-W."/>
        </authorList>
    </citation>
    <scope>NUCLEOTIDE SEQUENCE [LARGE SCALE GENOMIC DNA]</scope>
    <source>
        <strain evidence="2 3">HDW17B</strain>
    </source>
</reference>
<dbReference type="RefSeq" id="WP_166033735.1">
    <property type="nucleotide sequence ID" value="NZ_CP049887.1"/>
</dbReference>
<dbReference type="KEGG" id="vhy:G7082_02930"/>
<protein>
    <submittedName>
        <fullName evidence="2">Helix-turn-helix transcriptional regulator</fullName>
    </submittedName>
</protein>
<dbReference type="Gene3D" id="1.10.260.40">
    <property type="entry name" value="lambda repressor-like DNA-binding domains"/>
    <property type="match status" value="1"/>
</dbReference>
<gene>
    <name evidence="2" type="ORF">G7082_02930</name>
</gene>
<dbReference type="InterPro" id="IPR001387">
    <property type="entry name" value="Cro/C1-type_HTH"/>
</dbReference>
<accession>A0A6G8ARJ6</accession>
<dbReference type="CDD" id="cd00093">
    <property type="entry name" value="HTH_XRE"/>
    <property type="match status" value="1"/>
</dbReference>
<dbReference type="AlphaFoldDB" id="A0A6G8ARJ6"/>
<dbReference type="Pfam" id="PF01381">
    <property type="entry name" value="HTH_3"/>
    <property type="match status" value="1"/>
</dbReference>
<organism evidence="2 3">
    <name type="scientific">Vagococcus hydrophili</name>
    <dbReference type="NCBI Taxonomy" id="2714947"/>
    <lineage>
        <taxon>Bacteria</taxon>
        <taxon>Bacillati</taxon>
        <taxon>Bacillota</taxon>
        <taxon>Bacilli</taxon>
        <taxon>Lactobacillales</taxon>
        <taxon>Enterococcaceae</taxon>
        <taxon>Vagococcus</taxon>
    </lineage>
</organism>
<keyword evidence="3" id="KW-1185">Reference proteome</keyword>
<feature type="domain" description="HTH cro/C1-type" evidence="1">
    <location>
        <begin position="15"/>
        <end position="71"/>
    </location>
</feature>
<evidence type="ECO:0000259" key="1">
    <source>
        <dbReference type="PROSITE" id="PS50943"/>
    </source>
</evidence>
<dbReference type="PROSITE" id="PS50943">
    <property type="entry name" value="HTH_CROC1"/>
    <property type="match status" value="1"/>
</dbReference>
<sequence length="189" mass="21763">MDNNKPSPIEVGQRIRNIRLEKGMSMDDFGFLIDGSAKSGTIANWETGKNLPNPNRLKRIAEIGNTTTLYLLYGILPLDNQYILPKEDSDEIKLVLNQDKTLNIKESILKSVVEDLTTFNYSNLNEFDLSLLFHSLEFIKLDSDEQIEKLLIKFISNLNWKIKNQSIDKDIITKKLENIITDFENDIEL</sequence>
<dbReference type="SUPFAM" id="SSF47413">
    <property type="entry name" value="lambda repressor-like DNA-binding domains"/>
    <property type="match status" value="1"/>
</dbReference>
<proteinExistence type="predicted"/>
<dbReference type="InterPro" id="IPR010982">
    <property type="entry name" value="Lambda_DNA-bd_dom_sf"/>
</dbReference>
<evidence type="ECO:0000313" key="3">
    <source>
        <dbReference type="Proteomes" id="UP000501747"/>
    </source>
</evidence>
<evidence type="ECO:0000313" key="2">
    <source>
        <dbReference type="EMBL" id="QIL47562.1"/>
    </source>
</evidence>
<dbReference type="GO" id="GO:0003677">
    <property type="term" value="F:DNA binding"/>
    <property type="evidence" value="ECO:0007669"/>
    <property type="project" value="InterPro"/>
</dbReference>